<dbReference type="EMBL" id="WWBZ02000014">
    <property type="protein sequence ID" value="KAF4310594.1"/>
    <property type="molecule type" value="Genomic_DNA"/>
</dbReference>
<dbReference type="OrthoDB" id="3912677at2759"/>
<evidence type="ECO:0000313" key="1">
    <source>
        <dbReference type="EMBL" id="KAF4310594.1"/>
    </source>
</evidence>
<organism evidence="1 2">
    <name type="scientific">Botryosphaeria dothidea</name>
    <dbReference type="NCBI Taxonomy" id="55169"/>
    <lineage>
        <taxon>Eukaryota</taxon>
        <taxon>Fungi</taxon>
        <taxon>Dikarya</taxon>
        <taxon>Ascomycota</taxon>
        <taxon>Pezizomycotina</taxon>
        <taxon>Dothideomycetes</taxon>
        <taxon>Dothideomycetes incertae sedis</taxon>
        <taxon>Botryosphaeriales</taxon>
        <taxon>Botryosphaeriaceae</taxon>
        <taxon>Botryosphaeria</taxon>
    </lineage>
</organism>
<proteinExistence type="predicted"/>
<accession>A0A8H4J293</accession>
<protein>
    <submittedName>
        <fullName evidence="1">Uncharacterized protein</fullName>
    </submittedName>
</protein>
<name>A0A8H4J293_9PEZI</name>
<keyword evidence="2" id="KW-1185">Reference proteome</keyword>
<sequence length="269" mass="29594">MNVVNVEDEISEQVCGDRRNHFWFLSGHQDNRTLDSLTLPHCTPYIEALYVAANFSLPSAQLIGSTPHIVPDEDSAVFLSRAPNATSRPWDDNFVGRANVDKFQARLEEVYGVYIASILHTANPATAHFATNPINGTINDNARLRLVQNAVSTRIIEGLLAAMLICGAIACVLEGNTRILPKDPGSIAARMSLLADAEIWGNQDVIDELRDVEAKGQKREDLFKGWVFRMGWWDGKGDCVDEGVEGTGRKKRFGIDGTRVPVAYVSQGV</sequence>
<dbReference type="AlphaFoldDB" id="A0A8H4J293"/>
<evidence type="ECO:0000313" key="2">
    <source>
        <dbReference type="Proteomes" id="UP000572817"/>
    </source>
</evidence>
<dbReference type="Proteomes" id="UP000572817">
    <property type="component" value="Unassembled WGS sequence"/>
</dbReference>
<reference evidence="1" key="1">
    <citation type="submission" date="2020-04" db="EMBL/GenBank/DDBJ databases">
        <title>Genome Assembly and Annotation of Botryosphaeria dothidea sdau 11-99, a Latent Pathogen of Apple Fruit Ring Rot in China.</title>
        <authorList>
            <person name="Yu C."/>
            <person name="Diao Y."/>
            <person name="Lu Q."/>
            <person name="Zhao J."/>
            <person name="Cui S."/>
            <person name="Peng C."/>
            <person name="He B."/>
            <person name="Liu H."/>
        </authorList>
    </citation>
    <scope>NUCLEOTIDE SEQUENCE [LARGE SCALE GENOMIC DNA]</scope>
    <source>
        <strain evidence="1">Sdau11-99</strain>
    </source>
</reference>
<comment type="caution">
    <text evidence="1">The sequence shown here is derived from an EMBL/GenBank/DDBJ whole genome shotgun (WGS) entry which is preliminary data.</text>
</comment>
<gene>
    <name evidence="1" type="ORF">GTA08_BOTSDO13864</name>
</gene>